<name>A0ABU7FX67_9ACTN</name>
<reference evidence="2" key="1">
    <citation type="submission" date="2024-01" db="EMBL/GenBank/DDBJ databases">
        <title>First draft genome sequence data of TA4-1, the type strain of Gram-positive actinobacterium Streptomyces chiangmaiensis.</title>
        <authorList>
            <person name="Yasawong M."/>
            <person name="Nantapong N."/>
        </authorList>
    </citation>
    <scope>NUCLEOTIDE SEQUENCE</scope>
    <source>
        <strain evidence="2">TA4-1</strain>
    </source>
</reference>
<sequence>MLCEHRVEAGELLLVVVGVHGGLRDQLIEFRVTQLPVHREHPTGGARSFTPSANYRPLRPGL</sequence>
<proteinExistence type="predicted"/>
<dbReference type="RefSeq" id="WP_329512894.1">
    <property type="nucleotide sequence ID" value="NZ_BAAAYZ010000083.1"/>
</dbReference>
<evidence type="ECO:0000256" key="1">
    <source>
        <dbReference type="SAM" id="MobiDB-lite"/>
    </source>
</evidence>
<protein>
    <submittedName>
        <fullName evidence="2">Uncharacterized protein</fullName>
    </submittedName>
</protein>
<dbReference type="EMBL" id="JAYWVC010000420">
    <property type="protein sequence ID" value="MED7828556.1"/>
    <property type="molecule type" value="Genomic_DNA"/>
</dbReference>
<dbReference type="Proteomes" id="UP001333996">
    <property type="component" value="Unassembled WGS sequence"/>
</dbReference>
<gene>
    <name evidence="2" type="ORF">VXC91_43625</name>
</gene>
<evidence type="ECO:0000313" key="3">
    <source>
        <dbReference type="Proteomes" id="UP001333996"/>
    </source>
</evidence>
<accession>A0ABU7FX67</accession>
<evidence type="ECO:0000313" key="2">
    <source>
        <dbReference type="EMBL" id="MED7828556.1"/>
    </source>
</evidence>
<organism evidence="2 3">
    <name type="scientific">Streptomyces chiangmaiensis</name>
    <dbReference type="NCBI Taxonomy" id="766497"/>
    <lineage>
        <taxon>Bacteria</taxon>
        <taxon>Bacillati</taxon>
        <taxon>Actinomycetota</taxon>
        <taxon>Actinomycetes</taxon>
        <taxon>Kitasatosporales</taxon>
        <taxon>Streptomycetaceae</taxon>
        <taxon>Streptomyces</taxon>
    </lineage>
</organism>
<feature type="region of interest" description="Disordered" evidence="1">
    <location>
        <begin position="39"/>
        <end position="62"/>
    </location>
</feature>
<comment type="caution">
    <text evidence="2">The sequence shown here is derived from an EMBL/GenBank/DDBJ whole genome shotgun (WGS) entry which is preliminary data.</text>
</comment>
<keyword evidence="3" id="KW-1185">Reference proteome</keyword>